<dbReference type="Pfam" id="PF02780">
    <property type="entry name" value="Transketolase_C"/>
    <property type="match status" value="1"/>
</dbReference>
<evidence type="ECO:0000256" key="3">
    <source>
        <dbReference type="ARBA" id="ARBA00023052"/>
    </source>
</evidence>
<dbReference type="SUPFAM" id="SSF52518">
    <property type="entry name" value="Thiamin diphosphate-binding fold (THDP-binding)"/>
    <property type="match status" value="1"/>
</dbReference>
<dbReference type="PANTHER" id="PTHR43825:SF1">
    <property type="entry name" value="TRANSKETOLASE-LIKE PYRIMIDINE-BINDING DOMAIN-CONTAINING PROTEIN"/>
    <property type="match status" value="1"/>
</dbReference>
<dbReference type="InterPro" id="IPR009014">
    <property type="entry name" value="Transketo_C/PFOR_II"/>
</dbReference>
<reference evidence="6" key="1">
    <citation type="submission" date="2017-08" db="EMBL/GenBank/DDBJ databases">
        <title>Draft genome sequence of Lactococcus sp. strain Rs-Y01, isolated from the gut of the lower termite Reticulitermes speratus.</title>
        <authorList>
            <person name="Ohkuma M."/>
            <person name="Yuki M."/>
        </authorList>
    </citation>
    <scope>NUCLEOTIDE SEQUENCE [LARGE SCALE GENOMIC DNA]</scope>
    <source>
        <strain evidence="6">Rs-Y01</strain>
    </source>
</reference>
<gene>
    <name evidence="5" type="ORF">RsY01_1219</name>
</gene>
<name>A0A224X018_9LACT</name>
<evidence type="ECO:0000256" key="2">
    <source>
        <dbReference type="ARBA" id="ARBA00007131"/>
    </source>
</evidence>
<dbReference type="Pfam" id="PF02779">
    <property type="entry name" value="Transket_pyr"/>
    <property type="match status" value="1"/>
</dbReference>
<feature type="domain" description="Transketolase-like pyrimidine-binding" evidence="4">
    <location>
        <begin position="14"/>
        <end position="179"/>
    </location>
</feature>
<dbReference type="RefSeq" id="WP_094784654.1">
    <property type="nucleotide sequence ID" value="NZ_BEDT01000002.1"/>
</dbReference>
<accession>A0A224X018</accession>
<dbReference type="CDD" id="cd07033">
    <property type="entry name" value="TPP_PYR_DXS_TK_like"/>
    <property type="match status" value="1"/>
</dbReference>
<dbReference type="EMBL" id="BEDT01000002">
    <property type="protein sequence ID" value="GAX47619.1"/>
    <property type="molecule type" value="Genomic_DNA"/>
</dbReference>
<keyword evidence="6" id="KW-1185">Reference proteome</keyword>
<dbReference type="PANTHER" id="PTHR43825">
    <property type="entry name" value="PYRUVATE DEHYDROGENASE E1 COMPONENT"/>
    <property type="match status" value="1"/>
</dbReference>
<dbReference type="InterPro" id="IPR029061">
    <property type="entry name" value="THDP-binding"/>
</dbReference>
<dbReference type="InterPro" id="IPR005475">
    <property type="entry name" value="Transketolase-like_Pyr-bd"/>
</dbReference>
<sequence length="322" mass="34550">MLKQVKQDRSKMGPELRTVFVATLDELMTENQQVIALEADLGSASGFANLAQKHSQQLINVGISEANMMGVASGLSLTGHIPFCHTFAPFATRRAFDQLFISGGYAQTTINIFGSDPGFAVGPNGGTHTSWEDVALMRMIPNSVVCDPADGVQLAWLIRELADKAGIHYIRANRKAVREVYEAGTTFELGKGNVLRQGSHIVLLASGQLVSETLDIADELALQGIDVTVVDMFTIKPLDSNLVIALSKTHDLMISIENHSVTGGLGSAIADVIAEAGLPAKLLKLGVNERFGQVGSPDYLQAEFGLSKAKMQAKILDFINKN</sequence>
<dbReference type="Proteomes" id="UP000218689">
    <property type="component" value="Unassembled WGS sequence"/>
</dbReference>
<comment type="similarity">
    <text evidence="2">Belongs to the transketolase family.</text>
</comment>
<dbReference type="OrthoDB" id="9803371at2"/>
<keyword evidence="3" id="KW-0786">Thiamine pyrophosphate</keyword>
<comment type="cofactor">
    <cofactor evidence="1">
        <name>thiamine diphosphate</name>
        <dbReference type="ChEBI" id="CHEBI:58937"/>
    </cofactor>
</comment>
<evidence type="ECO:0000313" key="5">
    <source>
        <dbReference type="EMBL" id="GAX47619.1"/>
    </source>
</evidence>
<protein>
    <recommendedName>
        <fullName evidence="4">Transketolase-like pyrimidine-binding domain-containing protein</fullName>
    </recommendedName>
</protein>
<dbReference type="SMART" id="SM00861">
    <property type="entry name" value="Transket_pyr"/>
    <property type="match status" value="1"/>
</dbReference>
<comment type="caution">
    <text evidence="5">The sequence shown here is derived from an EMBL/GenBank/DDBJ whole genome shotgun (WGS) entry which is preliminary data.</text>
</comment>
<evidence type="ECO:0000313" key="6">
    <source>
        <dbReference type="Proteomes" id="UP000218689"/>
    </source>
</evidence>
<dbReference type="InterPro" id="IPR051157">
    <property type="entry name" value="PDH/Transketolase"/>
</dbReference>
<evidence type="ECO:0000256" key="1">
    <source>
        <dbReference type="ARBA" id="ARBA00001964"/>
    </source>
</evidence>
<dbReference type="FunFam" id="3.40.50.970:FF:000129">
    <property type="entry name" value="Transketolase"/>
    <property type="match status" value="1"/>
</dbReference>
<dbReference type="SUPFAM" id="SSF52922">
    <property type="entry name" value="TK C-terminal domain-like"/>
    <property type="match status" value="1"/>
</dbReference>
<organism evidence="5 6">
    <name type="scientific">Pseudolactococcus reticulitermitis</name>
    <dbReference type="NCBI Taxonomy" id="2025039"/>
    <lineage>
        <taxon>Bacteria</taxon>
        <taxon>Bacillati</taxon>
        <taxon>Bacillota</taxon>
        <taxon>Bacilli</taxon>
        <taxon>Lactobacillales</taxon>
        <taxon>Streptococcaceae</taxon>
        <taxon>Pseudolactococcus</taxon>
    </lineage>
</organism>
<dbReference type="AlphaFoldDB" id="A0A224X018"/>
<evidence type="ECO:0000259" key="4">
    <source>
        <dbReference type="SMART" id="SM00861"/>
    </source>
</evidence>
<dbReference type="Gene3D" id="3.40.50.970">
    <property type="match status" value="1"/>
</dbReference>
<dbReference type="InterPro" id="IPR033248">
    <property type="entry name" value="Transketolase_C"/>
</dbReference>
<proteinExistence type="inferred from homology"/>
<dbReference type="Gene3D" id="3.40.50.920">
    <property type="match status" value="1"/>
</dbReference>